<sequence>MKKANPNYALSVFINCPFDSTYNPLFESLIFGVHACGFIARCALESNNSNDIRIQKIVRMMGECKLGIHDLSRIETAQGLPRFNMPLELGLFMGCQQFGGKSHKEKKYLILDTDGFRYKQFISDLGGQDIKSHRNDSLQLIQSVRDWLSEHTTRSLPHGSYIFENYQRFHQDLPELCTSLKWTMDELTFSEFVALTVSWLSENMVYST</sequence>
<reference evidence="1 2" key="1">
    <citation type="submission" date="2020-08" db="EMBL/GenBank/DDBJ databases">
        <title>Genomic Encyclopedia of Type Strains, Phase IV (KMG-IV): sequencing the most valuable type-strain genomes for metagenomic binning, comparative biology and taxonomic classification.</title>
        <authorList>
            <person name="Goeker M."/>
        </authorList>
    </citation>
    <scope>NUCLEOTIDE SEQUENCE [LARGE SCALE GENOMIC DNA]</scope>
    <source>
        <strain evidence="1 2">DSM 17976</strain>
    </source>
</reference>
<name>A0A7W5ZQF6_9BACT</name>
<gene>
    <name evidence="1" type="ORF">FHS57_005077</name>
</gene>
<keyword evidence="2" id="KW-1185">Reference proteome</keyword>
<accession>A0A7W5ZQF6</accession>
<dbReference type="RefSeq" id="WP_183978458.1">
    <property type="nucleotide sequence ID" value="NZ_JACIBY010000014.1"/>
</dbReference>
<comment type="caution">
    <text evidence="1">The sequence shown here is derived from an EMBL/GenBank/DDBJ whole genome shotgun (WGS) entry which is preliminary data.</text>
</comment>
<proteinExistence type="predicted"/>
<dbReference type="AlphaFoldDB" id="A0A7W5ZQF6"/>
<organism evidence="1 2">
    <name type="scientific">Runella defluvii</name>
    <dbReference type="NCBI Taxonomy" id="370973"/>
    <lineage>
        <taxon>Bacteria</taxon>
        <taxon>Pseudomonadati</taxon>
        <taxon>Bacteroidota</taxon>
        <taxon>Cytophagia</taxon>
        <taxon>Cytophagales</taxon>
        <taxon>Spirosomataceae</taxon>
        <taxon>Runella</taxon>
    </lineage>
</organism>
<evidence type="ECO:0000313" key="2">
    <source>
        <dbReference type="Proteomes" id="UP000541352"/>
    </source>
</evidence>
<protein>
    <submittedName>
        <fullName evidence="1">Uncharacterized protein</fullName>
    </submittedName>
</protein>
<dbReference type="Proteomes" id="UP000541352">
    <property type="component" value="Unassembled WGS sequence"/>
</dbReference>
<evidence type="ECO:0000313" key="1">
    <source>
        <dbReference type="EMBL" id="MBB3841056.1"/>
    </source>
</evidence>
<dbReference type="EMBL" id="JACIBY010000014">
    <property type="protein sequence ID" value="MBB3841056.1"/>
    <property type="molecule type" value="Genomic_DNA"/>
</dbReference>